<comment type="caution">
    <text evidence="4">The sequence shown here is derived from an EMBL/GenBank/DDBJ whole genome shotgun (WGS) entry which is preliminary data.</text>
</comment>
<organism evidence="4 5">
    <name type="scientific">OM182 bacterium</name>
    <dbReference type="NCBI Taxonomy" id="2510334"/>
    <lineage>
        <taxon>Bacteria</taxon>
        <taxon>Pseudomonadati</taxon>
        <taxon>Pseudomonadota</taxon>
        <taxon>Gammaproteobacteria</taxon>
        <taxon>OMG group</taxon>
        <taxon>OM182 clade</taxon>
    </lineage>
</organism>
<name>A0A520S2S3_9GAMM</name>
<dbReference type="EMBL" id="SHAG01000008">
    <property type="protein sequence ID" value="RZO76773.1"/>
    <property type="molecule type" value="Genomic_DNA"/>
</dbReference>
<dbReference type="PANTHER" id="PTHR12901:SF10">
    <property type="entry name" value="COENZYME Q-BINDING PROTEIN COQ10, MITOCHONDRIAL"/>
    <property type="match status" value="1"/>
</dbReference>
<evidence type="ECO:0000313" key="5">
    <source>
        <dbReference type="Proteomes" id="UP000316199"/>
    </source>
</evidence>
<dbReference type="InterPro" id="IPR044996">
    <property type="entry name" value="COQ10-like"/>
</dbReference>
<evidence type="ECO:0000256" key="1">
    <source>
        <dbReference type="ARBA" id="ARBA00008918"/>
    </source>
</evidence>
<evidence type="ECO:0000256" key="2">
    <source>
        <dbReference type="ARBA" id="ARBA00022649"/>
    </source>
</evidence>
<accession>A0A520S2S3</accession>
<comment type="similarity">
    <text evidence="1">Belongs to the ribosome association toxin RatA family.</text>
</comment>
<dbReference type="AlphaFoldDB" id="A0A520S2S3"/>
<gene>
    <name evidence="4" type="ORF">EVA68_03550</name>
</gene>
<dbReference type="SUPFAM" id="SSF55961">
    <property type="entry name" value="Bet v1-like"/>
    <property type="match status" value="1"/>
</dbReference>
<feature type="domain" description="Coenzyme Q-binding protein COQ10 START" evidence="3">
    <location>
        <begin position="10"/>
        <end position="135"/>
    </location>
</feature>
<dbReference type="PANTHER" id="PTHR12901">
    <property type="entry name" value="SPERM PROTEIN HOMOLOG"/>
    <property type="match status" value="1"/>
</dbReference>
<dbReference type="InterPro" id="IPR005031">
    <property type="entry name" value="COQ10_START"/>
</dbReference>
<dbReference type="Gene3D" id="3.30.530.20">
    <property type="match status" value="1"/>
</dbReference>
<dbReference type="GO" id="GO:0048039">
    <property type="term" value="F:ubiquinone binding"/>
    <property type="evidence" value="ECO:0007669"/>
    <property type="project" value="InterPro"/>
</dbReference>
<dbReference type="InterPro" id="IPR023393">
    <property type="entry name" value="START-like_dom_sf"/>
</dbReference>
<reference evidence="4 5" key="1">
    <citation type="submission" date="2019-02" db="EMBL/GenBank/DDBJ databases">
        <title>Prokaryotic population dynamics and viral predation in marine succession experiment using metagenomics: the confinement effect.</title>
        <authorList>
            <person name="Haro-Moreno J.M."/>
            <person name="Rodriguez-Valera F."/>
            <person name="Lopez-Perez M."/>
        </authorList>
    </citation>
    <scope>NUCLEOTIDE SEQUENCE [LARGE SCALE GENOMIC DNA]</scope>
    <source>
        <strain evidence="4">MED-G157</strain>
    </source>
</reference>
<dbReference type="CDD" id="cd07813">
    <property type="entry name" value="COQ10p_like"/>
    <property type="match status" value="1"/>
</dbReference>
<dbReference type="GO" id="GO:0045333">
    <property type="term" value="P:cellular respiration"/>
    <property type="evidence" value="ECO:0007669"/>
    <property type="project" value="InterPro"/>
</dbReference>
<keyword evidence="2" id="KW-1277">Toxin-antitoxin system</keyword>
<sequence>MRNIRQTALVPFSAESVFEVVNDIDSYPCFLPWCSGSMVLSRSSTEIVARLDISAAGIKQSFTTINRVVPFERIELSLLRGPFTKLDGCWKFTTISNLGCKVELALSFDLGTSFLETPLSRMFDKSAEKLVDAFCARVEQQNS</sequence>
<protein>
    <submittedName>
        <fullName evidence="4">Type II toxin-antitoxin system RatA family toxin</fullName>
    </submittedName>
</protein>
<evidence type="ECO:0000313" key="4">
    <source>
        <dbReference type="EMBL" id="RZO76773.1"/>
    </source>
</evidence>
<dbReference type="Proteomes" id="UP000316199">
    <property type="component" value="Unassembled WGS sequence"/>
</dbReference>
<evidence type="ECO:0000259" key="3">
    <source>
        <dbReference type="Pfam" id="PF03364"/>
    </source>
</evidence>
<dbReference type="Pfam" id="PF03364">
    <property type="entry name" value="Polyketide_cyc"/>
    <property type="match status" value="1"/>
</dbReference>
<proteinExistence type="inferred from homology"/>